<dbReference type="GO" id="GO:0016853">
    <property type="term" value="F:isomerase activity"/>
    <property type="evidence" value="ECO:0007669"/>
    <property type="project" value="UniProtKB-KW"/>
</dbReference>
<gene>
    <name evidence="2" type="ORF">SAMN05421811_113154</name>
</gene>
<dbReference type="EMBL" id="FOHX01000013">
    <property type="protein sequence ID" value="SEU36201.1"/>
    <property type="molecule type" value="Genomic_DNA"/>
</dbReference>
<organism evidence="2 3">
    <name type="scientific">Nonomuraea wenchangensis</name>
    <dbReference type="NCBI Taxonomy" id="568860"/>
    <lineage>
        <taxon>Bacteria</taxon>
        <taxon>Bacillati</taxon>
        <taxon>Actinomycetota</taxon>
        <taxon>Actinomycetes</taxon>
        <taxon>Streptosporangiales</taxon>
        <taxon>Streptosporangiaceae</taxon>
        <taxon>Nonomuraea</taxon>
    </lineage>
</organism>
<dbReference type="InterPro" id="IPR037401">
    <property type="entry name" value="SnoaL-like"/>
</dbReference>
<dbReference type="InterPro" id="IPR032710">
    <property type="entry name" value="NTF2-like_dom_sf"/>
</dbReference>
<reference evidence="2 3" key="1">
    <citation type="submission" date="2016-10" db="EMBL/GenBank/DDBJ databases">
        <authorList>
            <person name="de Groot N.N."/>
        </authorList>
    </citation>
    <scope>NUCLEOTIDE SEQUENCE [LARGE SCALE GENOMIC DNA]</scope>
    <source>
        <strain evidence="2 3">CGMCC 4.5598</strain>
    </source>
</reference>
<dbReference type="Pfam" id="PF13474">
    <property type="entry name" value="SnoaL_3"/>
    <property type="match status" value="1"/>
</dbReference>
<sequence length="146" mass="15763">MTMRDESGETAIRRRIETLVEGIEAKDLGALERAYAPGVVSFDVEPPLAHVGVAAKLRNWAKVFAVFEKVTYELRDLTLTVGDGVAFGHGFGRLSGTLPGGAATGGMWVRATFCFSRIDGEWLIVHDQVSVPFDLATGRGVTDLQP</sequence>
<protein>
    <submittedName>
        <fullName evidence="2">Ketosteroid isomerase homolog</fullName>
    </submittedName>
</protein>
<dbReference type="AlphaFoldDB" id="A0A1I0LAJ7"/>
<name>A0A1I0LAJ7_9ACTN</name>
<feature type="domain" description="SnoaL-like" evidence="1">
    <location>
        <begin position="15"/>
        <end position="133"/>
    </location>
</feature>
<accession>A0A1I0LAJ7</accession>
<keyword evidence="3" id="KW-1185">Reference proteome</keyword>
<dbReference type="OrthoDB" id="9812295at2"/>
<evidence type="ECO:0000313" key="2">
    <source>
        <dbReference type="EMBL" id="SEU36201.1"/>
    </source>
</evidence>
<evidence type="ECO:0000313" key="3">
    <source>
        <dbReference type="Proteomes" id="UP000199361"/>
    </source>
</evidence>
<keyword evidence="2" id="KW-0413">Isomerase</keyword>
<proteinExistence type="predicted"/>
<dbReference type="Gene3D" id="3.10.450.50">
    <property type="match status" value="1"/>
</dbReference>
<evidence type="ECO:0000259" key="1">
    <source>
        <dbReference type="Pfam" id="PF13474"/>
    </source>
</evidence>
<dbReference type="STRING" id="568860.SAMN05421811_113154"/>
<dbReference type="SUPFAM" id="SSF54427">
    <property type="entry name" value="NTF2-like"/>
    <property type="match status" value="1"/>
</dbReference>
<dbReference type="RefSeq" id="WP_091089347.1">
    <property type="nucleotide sequence ID" value="NZ_FOHX01000013.1"/>
</dbReference>
<dbReference type="Proteomes" id="UP000199361">
    <property type="component" value="Unassembled WGS sequence"/>
</dbReference>